<reference evidence="1" key="1">
    <citation type="journal article" date="2020" name="Nature">
        <title>Giant virus diversity and host interactions through global metagenomics.</title>
        <authorList>
            <person name="Schulz F."/>
            <person name="Roux S."/>
            <person name="Paez-Espino D."/>
            <person name="Jungbluth S."/>
            <person name="Walsh D.A."/>
            <person name="Denef V.J."/>
            <person name="McMahon K.D."/>
            <person name="Konstantinidis K.T."/>
            <person name="Eloe-Fadrosh E.A."/>
            <person name="Kyrpides N.C."/>
            <person name="Woyke T."/>
        </authorList>
    </citation>
    <scope>NUCLEOTIDE SEQUENCE</scope>
    <source>
        <strain evidence="1">GVMAG-M-3300023174-134</strain>
    </source>
</reference>
<name>A0A6C0DBY5_9ZZZZ</name>
<accession>A0A6C0DBY5</accession>
<sequence>MDYYDNTAKNHMNDIRADYSRMDIVALCIQILKKILLWLISKYIGSYELIYFVI</sequence>
<protein>
    <submittedName>
        <fullName evidence="1">Uncharacterized protein</fullName>
    </submittedName>
</protein>
<proteinExistence type="predicted"/>
<dbReference type="EMBL" id="MN739577">
    <property type="protein sequence ID" value="QHT13900.1"/>
    <property type="molecule type" value="Genomic_DNA"/>
</dbReference>
<evidence type="ECO:0000313" key="1">
    <source>
        <dbReference type="EMBL" id="QHT13900.1"/>
    </source>
</evidence>
<organism evidence="1">
    <name type="scientific">viral metagenome</name>
    <dbReference type="NCBI Taxonomy" id="1070528"/>
    <lineage>
        <taxon>unclassified sequences</taxon>
        <taxon>metagenomes</taxon>
        <taxon>organismal metagenomes</taxon>
    </lineage>
</organism>
<dbReference type="AlphaFoldDB" id="A0A6C0DBY5"/>